<dbReference type="AlphaFoldDB" id="A0A7R9FY58"/>
<dbReference type="EMBL" id="OC001385">
    <property type="protein sequence ID" value="CAD7259788.1"/>
    <property type="molecule type" value="Genomic_DNA"/>
</dbReference>
<accession>A0A7R9FY58</accession>
<name>A0A7R9FY58_TIMSH</name>
<evidence type="ECO:0000256" key="1">
    <source>
        <dbReference type="SAM" id="MobiDB-lite"/>
    </source>
</evidence>
<proteinExistence type="predicted"/>
<gene>
    <name evidence="2" type="ORF">TSIB3V08_LOCUS3986</name>
</gene>
<protein>
    <submittedName>
        <fullName evidence="2">Uncharacterized protein</fullName>
    </submittedName>
</protein>
<organism evidence="2">
    <name type="scientific">Timema shepardi</name>
    <name type="common">Walking stick</name>
    <dbReference type="NCBI Taxonomy" id="629360"/>
    <lineage>
        <taxon>Eukaryota</taxon>
        <taxon>Metazoa</taxon>
        <taxon>Ecdysozoa</taxon>
        <taxon>Arthropoda</taxon>
        <taxon>Hexapoda</taxon>
        <taxon>Insecta</taxon>
        <taxon>Pterygota</taxon>
        <taxon>Neoptera</taxon>
        <taxon>Polyneoptera</taxon>
        <taxon>Phasmatodea</taxon>
        <taxon>Timematodea</taxon>
        <taxon>Timematoidea</taxon>
        <taxon>Timematidae</taxon>
        <taxon>Timema</taxon>
    </lineage>
</organism>
<sequence length="249" mass="28736">MFEELGYLSLMDEMMSVTPRREGINSSCRTKQMGVKNTFNLDMMEHHDAWKSSNYDWLPNLPKGLGEKVPEENLQTLELDAALKDTYEYLQMFAVGLEQVVIDQKENGGEFLQEFKDTEFKVRATLCEIQVAMVERNVTPKADVTREIMGEELRMMGNSSYRNLRDWLIFRDYMNGLEYVVQGQDPARVRAVGNLLLRRKYQALHPRVERRSVGTNPPPAPISEDQDGNAHQTMAVKEFLEHVLRQVSS</sequence>
<evidence type="ECO:0000313" key="2">
    <source>
        <dbReference type="EMBL" id="CAD7259788.1"/>
    </source>
</evidence>
<reference evidence="2" key="1">
    <citation type="submission" date="2020-11" db="EMBL/GenBank/DDBJ databases">
        <authorList>
            <person name="Tran Van P."/>
        </authorList>
    </citation>
    <scope>NUCLEOTIDE SEQUENCE</scope>
</reference>
<feature type="region of interest" description="Disordered" evidence="1">
    <location>
        <begin position="209"/>
        <end position="229"/>
    </location>
</feature>